<dbReference type="InterPro" id="IPR043504">
    <property type="entry name" value="Peptidase_S1_PA_chymotrypsin"/>
</dbReference>
<sequence>MNTSQIIRPLQSSIVRIYSNSSTIVGNGFLVEEKIILTCAHVVADALGVNRDTIEMPHQRVRLDFPFSGTRQLLEARIVFWNPVRPNQFAEDIAGFELLEDLPPNTAQPARLVDSNNLLNHP</sequence>
<evidence type="ECO:0000313" key="1">
    <source>
        <dbReference type="EMBL" id="QNP31437.1"/>
    </source>
</evidence>
<evidence type="ECO:0000313" key="2">
    <source>
        <dbReference type="Proteomes" id="UP000516013"/>
    </source>
</evidence>
<dbReference type="InterPro" id="IPR009003">
    <property type="entry name" value="Peptidase_S1_PA"/>
</dbReference>
<dbReference type="KEGG" id="ccur:IAR63_17785"/>
<geneLocation type="plasmid" evidence="1 2">
    <name>p-r.curvispora1</name>
</geneLocation>
<name>A0A7H0F5X1_9CYAN</name>
<keyword evidence="2" id="KW-1185">Reference proteome</keyword>
<accession>A0A7H0F5X1</accession>
<gene>
    <name evidence="1" type="ORF">IAR63_17785</name>
</gene>
<reference evidence="1 2" key="1">
    <citation type="submission" date="2020-08" db="EMBL/GenBank/DDBJ databases">
        <title>Complete genome sequence of Raphidiopsis curvispora isolated from drinking water reservoir in South Korea.</title>
        <authorList>
            <person name="Jeong J."/>
        </authorList>
    </citation>
    <scope>NUCLEOTIDE SEQUENCE [LARGE SCALE GENOMIC DNA]</scope>
    <source>
        <strain evidence="1 2">GIHE-G1</strain>
        <plasmid evidence="1 2">p-r.curvispora1</plasmid>
    </source>
</reference>
<keyword evidence="1" id="KW-0614">Plasmid</keyword>
<proteinExistence type="predicted"/>
<dbReference type="Gene3D" id="2.40.10.10">
    <property type="entry name" value="Trypsin-like serine proteases"/>
    <property type="match status" value="1"/>
</dbReference>
<dbReference type="Proteomes" id="UP000516013">
    <property type="component" value="Plasmid p-r.curvispora1"/>
</dbReference>
<protein>
    <submittedName>
        <fullName evidence="1">Trypsin-like peptidase domain-containing protein</fullName>
    </submittedName>
</protein>
<dbReference type="RefSeq" id="WP_187707602.1">
    <property type="nucleotide sequence ID" value="NZ_CP060823.1"/>
</dbReference>
<organism evidence="1 2">
    <name type="scientific">Cylindrospermopsis curvispora GIHE-G1</name>
    <dbReference type="NCBI Taxonomy" id="2666332"/>
    <lineage>
        <taxon>Bacteria</taxon>
        <taxon>Bacillati</taxon>
        <taxon>Cyanobacteriota</taxon>
        <taxon>Cyanophyceae</taxon>
        <taxon>Nostocales</taxon>
        <taxon>Aphanizomenonaceae</taxon>
        <taxon>Cylindrospermopsis</taxon>
    </lineage>
</organism>
<dbReference type="EMBL" id="CP060823">
    <property type="protein sequence ID" value="QNP31437.1"/>
    <property type="molecule type" value="Genomic_DNA"/>
</dbReference>
<dbReference type="SUPFAM" id="SSF50494">
    <property type="entry name" value="Trypsin-like serine proteases"/>
    <property type="match status" value="1"/>
</dbReference>
<dbReference type="AlphaFoldDB" id="A0A7H0F5X1"/>
<dbReference type="Pfam" id="PF13365">
    <property type="entry name" value="Trypsin_2"/>
    <property type="match status" value="1"/>
</dbReference>